<evidence type="ECO:0000313" key="4">
    <source>
        <dbReference type="Proteomes" id="UP000799440"/>
    </source>
</evidence>
<evidence type="ECO:0000313" key="3">
    <source>
        <dbReference type="EMBL" id="KAF2746076.1"/>
    </source>
</evidence>
<name>A0A6A6V856_9PLEO</name>
<feature type="compositionally biased region" description="Polar residues" evidence="1">
    <location>
        <begin position="45"/>
        <end position="58"/>
    </location>
</feature>
<feature type="region of interest" description="Disordered" evidence="1">
    <location>
        <begin position="24"/>
        <end position="62"/>
    </location>
</feature>
<dbReference type="GO" id="GO:0006120">
    <property type="term" value="P:mitochondrial electron transport, NADH to ubiquinone"/>
    <property type="evidence" value="ECO:0007669"/>
    <property type="project" value="TreeGrafter"/>
</dbReference>
<dbReference type="GO" id="GO:0005739">
    <property type="term" value="C:mitochondrion"/>
    <property type="evidence" value="ECO:0007669"/>
    <property type="project" value="GOC"/>
</dbReference>
<evidence type="ECO:0000259" key="2">
    <source>
        <dbReference type="Pfam" id="PF10276"/>
    </source>
</evidence>
<evidence type="ECO:0000256" key="1">
    <source>
        <dbReference type="SAM" id="MobiDB-lite"/>
    </source>
</evidence>
<accession>A0A6A6V856</accession>
<protein>
    <recommendedName>
        <fullName evidence="2">Zinc finger CHCC-type domain-containing protein</fullName>
    </recommendedName>
</protein>
<dbReference type="Gene3D" id="2.60.260.40">
    <property type="entry name" value="q5lls5 like domains"/>
    <property type="match status" value="1"/>
</dbReference>
<dbReference type="EMBL" id="MU006579">
    <property type="protein sequence ID" value="KAF2746076.1"/>
    <property type="molecule type" value="Genomic_DNA"/>
</dbReference>
<gene>
    <name evidence="3" type="ORF">M011DRAFT_468933</name>
</gene>
<sequence length="209" mass="23393">MLTRTLAPRLRSFALPLFRASYSSTPSNAPHQVPANDPHPRFSPSPVSATNAVPTSVSGERDQLTMETVEQGEKMRKMQAPNREGIWSRSQVPREKAMSGPRFEQMIMGDQPRPYAAIELIHKQPVRWTKERTVSCDGGGGPLGHPRIFINVDKPQITPCTYCGLPFAHEKHRETLKALPHTSYPLEPTGDEFEVGEKQRITDEALGQR</sequence>
<dbReference type="PANTHER" id="PTHR13156:SF0">
    <property type="entry name" value="NADH DEHYDROGENASE [UBIQUINONE] IRON-SULFUR PROTEIN 6, MITOCHONDRIAL"/>
    <property type="match status" value="1"/>
</dbReference>
<dbReference type="Pfam" id="PF10276">
    <property type="entry name" value="zf-CHCC"/>
    <property type="match status" value="1"/>
</dbReference>
<reference evidence="3" key="1">
    <citation type="journal article" date="2020" name="Stud. Mycol.">
        <title>101 Dothideomycetes genomes: a test case for predicting lifestyles and emergence of pathogens.</title>
        <authorList>
            <person name="Haridas S."/>
            <person name="Albert R."/>
            <person name="Binder M."/>
            <person name="Bloem J."/>
            <person name="Labutti K."/>
            <person name="Salamov A."/>
            <person name="Andreopoulos B."/>
            <person name="Baker S."/>
            <person name="Barry K."/>
            <person name="Bills G."/>
            <person name="Bluhm B."/>
            <person name="Cannon C."/>
            <person name="Castanera R."/>
            <person name="Culley D."/>
            <person name="Daum C."/>
            <person name="Ezra D."/>
            <person name="Gonzalez J."/>
            <person name="Henrissat B."/>
            <person name="Kuo A."/>
            <person name="Liang C."/>
            <person name="Lipzen A."/>
            <person name="Lutzoni F."/>
            <person name="Magnuson J."/>
            <person name="Mondo S."/>
            <person name="Nolan M."/>
            <person name="Ohm R."/>
            <person name="Pangilinan J."/>
            <person name="Park H.-J."/>
            <person name="Ramirez L."/>
            <person name="Alfaro M."/>
            <person name="Sun H."/>
            <person name="Tritt A."/>
            <person name="Yoshinaga Y."/>
            <person name="Zwiers L.-H."/>
            <person name="Turgeon B."/>
            <person name="Goodwin S."/>
            <person name="Spatafora J."/>
            <person name="Crous P."/>
            <person name="Grigoriev I."/>
        </authorList>
    </citation>
    <scope>NUCLEOTIDE SEQUENCE</scope>
    <source>
        <strain evidence="3">CBS 119925</strain>
    </source>
</reference>
<feature type="region of interest" description="Disordered" evidence="1">
    <location>
        <begin position="181"/>
        <end position="209"/>
    </location>
</feature>
<dbReference type="FunFam" id="2.60.260.40:FF:000003">
    <property type="entry name" value="NADH dehydrogenase [ubiquinone] iron-sulfur protein 6, mitochondrial"/>
    <property type="match status" value="1"/>
</dbReference>
<dbReference type="OrthoDB" id="307899at2759"/>
<dbReference type="AlphaFoldDB" id="A0A6A6V856"/>
<dbReference type="Proteomes" id="UP000799440">
    <property type="component" value="Unassembled WGS sequence"/>
</dbReference>
<proteinExistence type="predicted"/>
<keyword evidence="4" id="KW-1185">Reference proteome</keyword>
<feature type="domain" description="Zinc finger CHCC-type" evidence="2">
    <location>
        <begin position="132"/>
        <end position="167"/>
    </location>
</feature>
<organism evidence="3 4">
    <name type="scientific">Sporormia fimetaria CBS 119925</name>
    <dbReference type="NCBI Taxonomy" id="1340428"/>
    <lineage>
        <taxon>Eukaryota</taxon>
        <taxon>Fungi</taxon>
        <taxon>Dikarya</taxon>
        <taxon>Ascomycota</taxon>
        <taxon>Pezizomycotina</taxon>
        <taxon>Dothideomycetes</taxon>
        <taxon>Pleosporomycetidae</taxon>
        <taxon>Pleosporales</taxon>
        <taxon>Sporormiaceae</taxon>
        <taxon>Sporormia</taxon>
    </lineage>
</organism>
<dbReference type="InterPro" id="IPR019401">
    <property type="entry name" value="Znf_CHCC"/>
</dbReference>
<dbReference type="PANTHER" id="PTHR13156">
    <property type="entry name" value="NADH-UBIQUINONE OXIDOREDUCTASE 13 KD-A SUBUNIT"/>
    <property type="match status" value="1"/>
</dbReference>